<organism evidence="1 2">
    <name type="scientific">Owenia fusiformis</name>
    <name type="common">Polychaete worm</name>
    <dbReference type="NCBI Taxonomy" id="6347"/>
    <lineage>
        <taxon>Eukaryota</taxon>
        <taxon>Metazoa</taxon>
        <taxon>Spiralia</taxon>
        <taxon>Lophotrochozoa</taxon>
        <taxon>Annelida</taxon>
        <taxon>Polychaeta</taxon>
        <taxon>Sedentaria</taxon>
        <taxon>Canalipalpata</taxon>
        <taxon>Sabellida</taxon>
        <taxon>Oweniida</taxon>
        <taxon>Oweniidae</taxon>
        <taxon>Owenia</taxon>
    </lineage>
</organism>
<gene>
    <name evidence="1" type="ORF">OFUS_LOCUS25242</name>
</gene>
<accession>A0A8S4Q6K1</accession>
<dbReference type="AlphaFoldDB" id="A0A8S4Q6K1"/>
<dbReference type="EMBL" id="CAIIXF020000012">
    <property type="protein sequence ID" value="CAH1801453.1"/>
    <property type="molecule type" value="Genomic_DNA"/>
</dbReference>
<dbReference type="SUPFAM" id="SSF52266">
    <property type="entry name" value="SGNH hydrolase"/>
    <property type="match status" value="1"/>
</dbReference>
<keyword evidence="2" id="KW-1185">Reference proteome</keyword>
<evidence type="ECO:0000313" key="2">
    <source>
        <dbReference type="Proteomes" id="UP000749559"/>
    </source>
</evidence>
<sequence>MAQVTWSKSRDLPHIKTVNNGLYKIIRKTEHVIYEQANLLNHNRPSTRLRNDEKNQHHPLLNQELLSALTQGYWKPKYVTEEENDRVTSQLKRLRERKKIEYSNNTICGHAHRGYRSVCNPGDKNACCKESRCRDISVEGCVCPTCFDERSRIYPEFHEWTPYGINIRRNVSRDVMCTGLRNLNVSSIITIGDSLIRQITVRFWRRVYKGPVIHLLHDYSPQELIQKCQPNATNWGSYKCWERSFVNICDGIKFFYHKIYGVTYQPKVFDDLRTLKKEHPGRMLVLTDVGLHDNFSILNVSIYLKQLFEVVKSLGETDLLYMAPYIPGLQKSPSYKKQTLKRTIKFIKFFRTFTQDRNISFLDPTELVKNLISSDGTHYTRGLNEAMVDIIGNYILKDI</sequence>
<protein>
    <submittedName>
        <fullName evidence="1">Uncharacterized protein</fullName>
    </submittedName>
</protein>
<dbReference type="Proteomes" id="UP000749559">
    <property type="component" value="Unassembled WGS sequence"/>
</dbReference>
<dbReference type="OrthoDB" id="6151888at2759"/>
<evidence type="ECO:0000313" key="1">
    <source>
        <dbReference type="EMBL" id="CAH1801453.1"/>
    </source>
</evidence>
<proteinExistence type="predicted"/>
<comment type="caution">
    <text evidence="1">The sequence shown here is derived from an EMBL/GenBank/DDBJ whole genome shotgun (WGS) entry which is preliminary data.</text>
</comment>
<name>A0A8S4Q6K1_OWEFU</name>
<reference evidence="1" key="1">
    <citation type="submission" date="2022-03" db="EMBL/GenBank/DDBJ databases">
        <authorList>
            <person name="Martin C."/>
        </authorList>
    </citation>
    <scope>NUCLEOTIDE SEQUENCE</scope>
</reference>